<keyword evidence="1" id="KW-0472">Membrane</keyword>
<comment type="caution">
    <text evidence="3">The sequence shown here is derived from an EMBL/GenBank/DDBJ whole genome shotgun (WGS) entry which is preliminary data.</text>
</comment>
<dbReference type="PANTHER" id="PTHR40465:SF1">
    <property type="entry name" value="DUF6534 DOMAIN-CONTAINING PROTEIN"/>
    <property type="match status" value="1"/>
</dbReference>
<name>A0AAD6Z5T1_9AGAR</name>
<feature type="transmembrane region" description="Helical" evidence="1">
    <location>
        <begin position="86"/>
        <end position="108"/>
    </location>
</feature>
<feature type="transmembrane region" description="Helical" evidence="1">
    <location>
        <begin position="12"/>
        <end position="31"/>
    </location>
</feature>
<feature type="transmembrane region" description="Helical" evidence="1">
    <location>
        <begin position="115"/>
        <end position="135"/>
    </location>
</feature>
<feature type="transmembrane region" description="Helical" evidence="1">
    <location>
        <begin position="226"/>
        <end position="246"/>
    </location>
</feature>
<dbReference type="InterPro" id="IPR045339">
    <property type="entry name" value="DUF6534"/>
</dbReference>
<sequence length="371" mass="41016">MPSEFDLFLGPIINAAFFAVFFLGVITMQTDEYIRNHFAKDPLYIKSFILFLWFTYVAFTLCIYQGAYTASVTDFGETFRLLFTPWGLNAALVIGVVIDHSIQFFFVMRAYRATGALYISIGLWTLATFLFAISLKLALESIHLDSIPLLVHKSNWLMSTMFFGDAALDVVAASVLIYYLTQQKQTAFKSTATLLDRLVRYTIQTGLATSFVAMGGALSFTFSPNYHIWIVFFVSMPGSITIALLANINSQRSLIPAESIATGTNPLESGVVITHSRDVITLQPVKGSGTVVEGPRALRRAMPRRTQTSSHTSREACVRVGYSTSVAPLVEEVLPHLSIVASEIVLATTKIVTTVGPPIAYRSFNSRIPYH</sequence>
<keyword evidence="4" id="KW-1185">Reference proteome</keyword>
<dbReference type="Pfam" id="PF20152">
    <property type="entry name" value="DUF6534"/>
    <property type="match status" value="1"/>
</dbReference>
<keyword evidence="1" id="KW-1133">Transmembrane helix</keyword>
<protein>
    <recommendedName>
        <fullName evidence="2">DUF6534 domain-containing protein</fullName>
    </recommendedName>
</protein>
<dbReference type="Proteomes" id="UP001218218">
    <property type="component" value="Unassembled WGS sequence"/>
</dbReference>
<accession>A0AAD6Z5T1</accession>
<dbReference type="EMBL" id="JARIHO010000085">
    <property type="protein sequence ID" value="KAJ7308580.1"/>
    <property type="molecule type" value="Genomic_DNA"/>
</dbReference>
<feature type="transmembrane region" description="Helical" evidence="1">
    <location>
        <begin position="43"/>
        <end position="66"/>
    </location>
</feature>
<dbReference type="AlphaFoldDB" id="A0AAD6Z5T1"/>
<proteinExistence type="predicted"/>
<feature type="transmembrane region" description="Helical" evidence="1">
    <location>
        <begin position="155"/>
        <end position="180"/>
    </location>
</feature>
<dbReference type="PANTHER" id="PTHR40465">
    <property type="entry name" value="CHROMOSOME 1, WHOLE GENOME SHOTGUN SEQUENCE"/>
    <property type="match status" value="1"/>
</dbReference>
<reference evidence="3" key="1">
    <citation type="submission" date="2023-03" db="EMBL/GenBank/DDBJ databases">
        <title>Massive genome expansion in bonnet fungi (Mycena s.s.) driven by repeated elements and novel gene families across ecological guilds.</title>
        <authorList>
            <consortium name="Lawrence Berkeley National Laboratory"/>
            <person name="Harder C.B."/>
            <person name="Miyauchi S."/>
            <person name="Viragh M."/>
            <person name="Kuo A."/>
            <person name="Thoen E."/>
            <person name="Andreopoulos B."/>
            <person name="Lu D."/>
            <person name="Skrede I."/>
            <person name="Drula E."/>
            <person name="Henrissat B."/>
            <person name="Morin E."/>
            <person name="Kohler A."/>
            <person name="Barry K."/>
            <person name="LaButti K."/>
            <person name="Morin E."/>
            <person name="Salamov A."/>
            <person name="Lipzen A."/>
            <person name="Mereny Z."/>
            <person name="Hegedus B."/>
            <person name="Baldrian P."/>
            <person name="Stursova M."/>
            <person name="Weitz H."/>
            <person name="Taylor A."/>
            <person name="Grigoriev I.V."/>
            <person name="Nagy L.G."/>
            <person name="Martin F."/>
            <person name="Kauserud H."/>
        </authorList>
    </citation>
    <scope>NUCLEOTIDE SEQUENCE</scope>
    <source>
        <strain evidence="3">CBHHK002</strain>
    </source>
</reference>
<gene>
    <name evidence="3" type="ORF">DFH08DRAFT_1088477</name>
</gene>
<evidence type="ECO:0000313" key="4">
    <source>
        <dbReference type="Proteomes" id="UP001218218"/>
    </source>
</evidence>
<evidence type="ECO:0000259" key="2">
    <source>
        <dbReference type="Pfam" id="PF20152"/>
    </source>
</evidence>
<evidence type="ECO:0000256" key="1">
    <source>
        <dbReference type="SAM" id="Phobius"/>
    </source>
</evidence>
<feature type="domain" description="DUF6534" evidence="2">
    <location>
        <begin position="166"/>
        <end position="252"/>
    </location>
</feature>
<organism evidence="3 4">
    <name type="scientific">Mycena albidolilacea</name>
    <dbReference type="NCBI Taxonomy" id="1033008"/>
    <lineage>
        <taxon>Eukaryota</taxon>
        <taxon>Fungi</taxon>
        <taxon>Dikarya</taxon>
        <taxon>Basidiomycota</taxon>
        <taxon>Agaricomycotina</taxon>
        <taxon>Agaricomycetes</taxon>
        <taxon>Agaricomycetidae</taxon>
        <taxon>Agaricales</taxon>
        <taxon>Marasmiineae</taxon>
        <taxon>Mycenaceae</taxon>
        <taxon>Mycena</taxon>
    </lineage>
</organism>
<keyword evidence="1" id="KW-0812">Transmembrane</keyword>
<feature type="transmembrane region" description="Helical" evidence="1">
    <location>
        <begin position="201"/>
        <end position="220"/>
    </location>
</feature>
<evidence type="ECO:0000313" key="3">
    <source>
        <dbReference type="EMBL" id="KAJ7308580.1"/>
    </source>
</evidence>